<evidence type="ECO:0000256" key="1">
    <source>
        <dbReference type="SAM" id="MobiDB-lite"/>
    </source>
</evidence>
<dbReference type="EMBL" id="PKPP01003362">
    <property type="protein sequence ID" value="PWA69779.1"/>
    <property type="molecule type" value="Genomic_DNA"/>
</dbReference>
<accession>A0A2U1N8E2</accession>
<sequence>MATKRHEINRPENHVKRNMGTVHGSTVLVSRSLFVVKNDPKGDMMSERDLVTKHTPRSKHIPGIMGRCDMPVSDIHHNWPRRIMETGT</sequence>
<name>A0A2U1N8E2_ARTAN</name>
<evidence type="ECO:0000313" key="3">
    <source>
        <dbReference type="Proteomes" id="UP000245207"/>
    </source>
</evidence>
<protein>
    <submittedName>
        <fullName evidence="2">Uncharacterized protein</fullName>
    </submittedName>
</protein>
<proteinExistence type="predicted"/>
<organism evidence="2 3">
    <name type="scientific">Artemisia annua</name>
    <name type="common">Sweet wormwood</name>
    <dbReference type="NCBI Taxonomy" id="35608"/>
    <lineage>
        <taxon>Eukaryota</taxon>
        <taxon>Viridiplantae</taxon>
        <taxon>Streptophyta</taxon>
        <taxon>Embryophyta</taxon>
        <taxon>Tracheophyta</taxon>
        <taxon>Spermatophyta</taxon>
        <taxon>Magnoliopsida</taxon>
        <taxon>eudicotyledons</taxon>
        <taxon>Gunneridae</taxon>
        <taxon>Pentapetalae</taxon>
        <taxon>asterids</taxon>
        <taxon>campanulids</taxon>
        <taxon>Asterales</taxon>
        <taxon>Asteraceae</taxon>
        <taxon>Asteroideae</taxon>
        <taxon>Anthemideae</taxon>
        <taxon>Artemisiinae</taxon>
        <taxon>Artemisia</taxon>
    </lineage>
</organism>
<feature type="compositionally biased region" description="Basic and acidic residues" evidence="1">
    <location>
        <begin position="39"/>
        <end position="52"/>
    </location>
</feature>
<dbReference type="AlphaFoldDB" id="A0A2U1N8E2"/>
<comment type="caution">
    <text evidence="2">The sequence shown here is derived from an EMBL/GenBank/DDBJ whole genome shotgun (WGS) entry which is preliminary data.</text>
</comment>
<evidence type="ECO:0000313" key="2">
    <source>
        <dbReference type="EMBL" id="PWA69779.1"/>
    </source>
</evidence>
<feature type="region of interest" description="Disordered" evidence="1">
    <location>
        <begin position="1"/>
        <end position="20"/>
    </location>
</feature>
<reference evidence="2 3" key="1">
    <citation type="journal article" date="2018" name="Mol. Plant">
        <title>The genome of Artemisia annua provides insight into the evolution of Asteraceae family and artemisinin biosynthesis.</title>
        <authorList>
            <person name="Shen Q."/>
            <person name="Zhang L."/>
            <person name="Liao Z."/>
            <person name="Wang S."/>
            <person name="Yan T."/>
            <person name="Shi P."/>
            <person name="Liu M."/>
            <person name="Fu X."/>
            <person name="Pan Q."/>
            <person name="Wang Y."/>
            <person name="Lv Z."/>
            <person name="Lu X."/>
            <person name="Zhang F."/>
            <person name="Jiang W."/>
            <person name="Ma Y."/>
            <person name="Chen M."/>
            <person name="Hao X."/>
            <person name="Li L."/>
            <person name="Tang Y."/>
            <person name="Lv G."/>
            <person name="Zhou Y."/>
            <person name="Sun X."/>
            <person name="Brodelius P.E."/>
            <person name="Rose J.K.C."/>
            <person name="Tang K."/>
        </authorList>
    </citation>
    <scope>NUCLEOTIDE SEQUENCE [LARGE SCALE GENOMIC DNA]</scope>
    <source>
        <strain evidence="3">cv. Huhao1</strain>
        <tissue evidence="2">Leaf</tissue>
    </source>
</reference>
<feature type="region of interest" description="Disordered" evidence="1">
    <location>
        <begin position="39"/>
        <end position="69"/>
    </location>
</feature>
<gene>
    <name evidence="2" type="ORF">CTI12_AA294960</name>
</gene>
<dbReference type="Proteomes" id="UP000245207">
    <property type="component" value="Unassembled WGS sequence"/>
</dbReference>
<keyword evidence="3" id="KW-1185">Reference proteome</keyword>
<feature type="compositionally biased region" description="Basic and acidic residues" evidence="1">
    <location>
        <begin position="1"/>
        <end position="15"/>
    </location>
</feature>